<evidence type="ECO:0000313" key="10">
    <source>
        <dbReference type="Proteomes" id="UP000011693"/>
    </source>
</evidence>
<comment type="caution">
    <text evidence="9">The sequence shown here is derived from an EMBL/GenBank/DDBJ whole genome shotgun (WGS) entry which is preliminary data.</text>
</comment>
<dbReference type="GO" id="GO:0004497">
    <property type="term" value="F:monooxygenase activity"/>
    <property type="evidence" value="ECO:0007669"/>
    <property type="project" value="UniProtKB-KW"/>
</dbReference>
<evidence type="ECO:0000256" key="5">
    <source>
        <dbReference type="ARBA" id="ARBA00022827"/>
    </source>
</evidence>
<comment type="cofactor">
    <cofactor evidence="1">
        <name>FAD</name>
        <dbReference type="ChEBI" id="CHEBI:57692"/>
    </cofactor>
</comment>
<dbReference type="PATRIC" id="fig|1227492.4.peg.3813"/>
<dbReference type="EMBL" id="AOIN01000098">
    <property type="protein sequence ID" value="ELY93554.1"/>
    <property type="molecule type" value="Genomic_DNA"/>
</dbReference>
<keyword evidence="9" id="KW-0503">Monooxygenase</keyword>
<sequence>MTDARGRASDDRVYDVVGIGIGPFNLGLAAMLDNVTEDVDAAFLERDAAFQWHEGMLLDGATLEVPFLADLVTLADPTSEYSYLNYLRETDRLYEFYFYETFQVPRREYNAYLRWVVDRLNTPQFSREVTTVCWDDDANHYVVTAHHTDTGAQFDYRTEHVALGIGSRPQIPKALQGHPEDDVFHTARYRYNRERVLDADSVTVVGSGQSAAEVFQDLLSRQTDHDYRLDWLTRSDGFFPMEYSKLGLQHFTPEYERYVYGLPQAVKDDLIPNQELLYKGIDPGTSAEIYDLLYRRSIGDADPDVGLFAMTEVRDIVALNDAYALDCHQWQSEESFVHESEVVILGTGYERPIPGFLDPLEDAINWDQKDRFEVTADHRLDLDLSGDIFLQNAELHTHGVGVPDLGLGCYRNSKFVNRIVGRTAYPEDRDTVFQDFSVDQFVKHAPNTSHDTGGEPTSTPTQDD</sequence>
<evidence type="ECO:0000256" key="2">
    <source>
        <dbReference type="ARBA" id="ARBA00004924"/>
    </source>
</evidence>
<gene>
    <name evidence="9" type="ORF">C482_19189</name>
</gene>
<evidence type="ECO:0000256" key="4">
    <source>
        <dbReference type="ARBA" id="ARBA00022630"/>
    </source>
</evidence>
<dbReference type="Pfam" id="PF13434">
    <property type="entry name" value="Lys_Orn_oxgnase"/>
    <property type="match status" value="1"/>
</dbReference>
<dbReference type="AlphaFoldDB" id="M0A4T5"/>
<proteinExistence type="inferred from homology"/>
<keyword evidence="7" id="KW-0560">Oxidoreductase</keyword>
<evidence type="ECO:0000256" key="1">
    <source>
        <dbReference type="ARBA" id="ARBA00001974"/>
    </source>
</evidence>
<dbReference type="InterPro" id="IPR025700">
    <property type="entry name" value="Lys/Orn_oxygenase"/>
</dbReference>
<evidence type="ECO:0000256" key="8">
    <source>
        <dbReference type="SAM" id="MobiDB-lite"/>
    </source>
</evidence>
<feature type="compositionally biased region" description="Polar residues" evidence="8">
    <location>
        <begin position="446"/>
        <end position="464"/>
    </location>
</feature>
<evidence type="ECO:0000313" key="9">
    <source>
        <dbReference type="EMBL" id="ELY93554.1"/>
    </source>
</evidence>
<dbReference type="SUPFAM" id="SSF51905">
    <property type="entry name" value="FAD/NAD(P)-binding domain"/>
    <property type="match status" value="1"/>
</dbReference>
<evidence type="ECO:0000256" key="7">
    <source>
        <dbReference type="ARBA" id="ARBA00023002"/>
    </source>
</evidence>
<dbReference type="Proteomes" id="UP000011693">
    <property type="component" value="Unassembled WGS sequence"/>
</dbReference>
<evidence type="ECO:0000256" key="3">
    <source>
        <dbReference type="ARBA" id="ARBA00007588"/>
    </source>
</evidence>
<dbReference type="OrthoDB" id="224622at2157"/>
<dbReference type="PANTHER" id="PTHR42802">
    <property type="entry name" value="MONOOXYGENASE"/>
    <property type="match status" value="1"/>
</dbReference>
<organism evidence="9 10">
    <name type="scientific">Natrialba chahannaoensis JCM 10990</name>
    <dbReference type="NCBI Taxonomy" id="1227492"/>
    <lineage>
        <taxon>Archaea</taxon>
        <taxon>Methanobacteriati</taxon>
        <taxon>Methanobacteriota</taxon>
        <taxon>Stenosarchaea group</taxon>
        <taxon>Halobacteria</taxon>
        <taxon>Halobacteriales</taxon>
        <taxon>Natrialbaceae</taxon>
        <taxon>Natrialba</taxon>
    </lineage>
</organism>
<dbReference type="PANTHER" id="PTHR42802:SF1">
    <property type="entry name" value="L-ORNITHINE N(5)-MONOOXYGENASE"/>
    <property type="match status" value="1"/>
</dbReference>
<dbReference type="STRING" id="1227492.C482_19189"/>
<keyword evidence="4" id="KW-0285">Flavoprotein</keyword>
<keyword evidence="10" id="KW-1185">Reference proteome</keyword>
<name>M0A4T5_9EURY</name>
<dbReference type="InterPro" id="IPR036188">
    <property type="entry name" value="FAD/NAD-bd_sf"/>
</dbReference>
<dbReference type="RefSeq" id="WP_006169365.1">
    <property type="nucleotide sequence ID" value="NZ_AOIN01000098.1"/>
</dbReference>
<protein>
    <submittedName>
        <fullName evidence="9">Monooxygenase</fullName>
    </submittedName>
</protein>
<reference evidence="9 10" key="1">
    <citation type="journal article" date="2014" name="PLoS Genet.">
        <title>Phylogenetically driven sequencing of extremely halophilic archaea reveals strategies for static and dynamic osmo-response.</title>
        <authorList>
            <person name="Becker E.A."/>
            <person name="Seitzer P.M."/>
            <person name="Tritt A."/>
            <person name="Larsen D."/>
            <person name="Krusor M."/>
            <person name="Yao A.I."/>
            <person name="Wu D."/>
            <person name="Madern D."/>
            <person name="Eisen J.A."/>
            <person name="Darling A.E."/>
            <person name="Facciotti M.T."/>
        </authorList>
    </citation>
    <scope>NUCLEOTIDE SEQUENCE [LARGE SCALE GENOMIC DNA]</scope>
    <source>
        <strain evidence="9 10">JCM 10990</strain>
    </source>
</reference>
<feature type="region of interest" description="Disordered" evidence="8">
    <location>
        <begin position="444"/>
        <end position="464"/>
    </location>
</feature>
<comment type="similarity">
    <text evidence="3">Belongs to the lysine N(6)-hydroxylase/L-ornithine N(5)-oxygenase family.</text>
</comment>
<keyword evidence="6" id="KW-0521">NADP</keyword>
<comment type="pathway">
    <text evidence="2">Siderophore biosynthesis.</text>
</comment>
<dbReference type="Gene3D" id="3.50.50.60">
    <property type="entry name" value="FAD/NAD(P)-binding domain"/>
    <property type="match status" value="1"/>
</dbReference>
<accession>M0A4T5</accession>
<evidence type="ECO:0000256" key="6">
    <source>
        <dbReference type="ARBA" id="ARBA00022857"/>
    </source>
</evidence>
<keyword evidence="5" id="KW-0274">FAD</keyword>